<reference evidence="2 3" key="1">
    <citation type="submission" date="2016-11" db="EMBL/GenBank/DDBJ databases">
        <title>Mixed transmission modes and dynamic genome evolution in an obligate animal-bacterial symbiosis.</title>
        <authorList>
            <person name="Russell S.L."/>
            <person name="Corbett-Detig R.B."/>
            <person name="Cavanaugh C.M."/>
        </authorList>
    </citation>
    <scope>NUCLEOTIDE SEQUENCE [LARGE SCALE GENOMIC DNA]</scope>
    <source>
        <strain evidence="2">Sp-SM6</strain>
    </source>
</reference>
<dbReference type="InterPro" id="IPR015933">
    <property type="entry name" value="Aconitase_B_HEAT-like_dom"/>
</dbReference>
<feature type="non-terminal residue" evidence="2">
    <location>
        <position position="157"/>
    </location>
</feature>
<comment type="caution">
    <text evidence="2">The sequence shown here is derived from an EMBL/GenBank/DDBJ whole genome shotgun (WGS) entry which is preliminary data.</text>
</comment>
<dbReference type="Pfam" id="PF11791">
    <property type="entry name" value="Aconitase_B_N"/>
    <property type="match status" value="1"/>
</dbReference>
<proteinExistence type="predicted"/>
<dbReference type="AlphaFoldDB" id="A0A1T2LBN7"/>
<dbReference type="STRING" id="1918949.BOW51_10815"/>
<dbReference type="Proteomes" id="UP000190198">
    <property type="component" value="Unassembled WGS sequence"/>
</dbReference>
<accession>A0A1T2LBN7</accession>
<dbReference type="EMBL" id="MPRK01000039">
    <property type="protein sequence ID" value="OOZ42422.1"/>
    <property type="molecule type" value="Genomic_DNA"/>
</dbReference>
<gene>
    <name evidence="2" type="ORF">BOW52_03370</name>
</gene>
<organism evidence="2 3">
    <name type="scientific">Solemya elarraichensis gill symbiont</name>
    <dbReference type="NCBI Taxonomy" id="1918949"/>
    <lineage>
        <taxon>Bacteria</taxon>
        <taxon>Pseudomonadati</taxon>
        <taxon>Pseudomonadota</taxon>
        <taxon>Gammaproteobacteria</taxon>
        <taxon>sulfur-oxidizing symbionts</taxon>
    </lineage>
</organism>
<dbReference type="FunFam" id="1.25.40.310:FF:000001">
    <property type="entry name" value="Aconitate hydratase B"/>
    <property type="match status" value="1"/>
</dbReference>
<dbReference type="InterPro" id="IPR036288">
    <property type="entry name" value="Aconitase_B_HEAT-like_dom_sf"/>
</dbReference>
<protein>
    <submittedName>
        <fullName evidence="2">Aconitate hydratase B</fullName>
    </submittedName>
</protein>
<evidence type="ECO:0000259" key="1">
    <source>
        <dbReference type="Pfam" id="PF11791"/>
    </source>
</evidence>
<evidence type="ECO:0000313" key="2">
    <source>
        <dbReference type="EMBL" id="OOZ42422.1"/>
    </source>
</evidence>
<dbReference type="SUPFAM" id="SSF74778">
    <property type="entry name" value="Aconitase B, N-terminal domain"/>
    <property type="match status" value="1"/>
</dbReference>
<evidence type="ECO:0000313" key="3">
    <source>
        <dbReference type="Proteomes" id="UP000190198"/>
    </source>
</evidence>
<sequence length="157" mass="16877">MLENYRSHVEERAAEGIVPKPLDAQQTAELVELVKTPPAGEEEFLLDLLTNRVPAGVDDAAYVKAGFLAAIAKGEAESPLIDKVRAVELLGTMLGGYNITPMIDALDDDALAPTAAEALSHTLLMFDAFHDVKEKADAGNANAKQVVESWANAEWFT</sequence>
<dbReference type="GO" id="GO:0006099">
    <property type="term" value="P:tricarboxylic acid cycle"/>
    <property type="evidence" value="ECO:0007669"/>
    <property type="project" value="InterPro"/>
</dbReference>
<dbReference type="Gene3D" id="1.25.40.310">
    <property type="entry name" value="Aconitate B, HEAT-like domain"/>
    <property type="match status" value="1"/>
</dbReference>
<name>A0A1T2LBN7_9GAMM</name>
<dbReference type="GO" id="GO:0003994">
    <property type="term" value="F:aconitate hydratase activity"/>
    <property type="evidence" value="ECO:0007669"/>
    <property type="project" value="InterPro"/>
</dbReference>
<feature type="domain" description="Aconitase B HEAT-like" evidence="1">
    <location>
        <begin position="4"/>
        <end position="156"/>
    </location>
</feature>
<keyword evidence="3" id="KW-1185">Reference proteome</keyword>